<evidence type="ECO:0000313" key="1">
    <source>
        <dbReference type="EMBL" id="RXR21469.1"/>
    </source>
</evidence>
<comment type="caution">
    <text evidence="1">The sequence shown here is derived from an EMBL/GenBank/DDBJ whole genome shotgun (WGS) entry which is preliminary data.</text>
</comment>
<accession>A0A4Q1K707</accession>
<gene>
    <name evidence="1" type="ORF">EQG61_12150</name>
</gene>
<evidence type="ECO:0000313" key="2">
    <source>
        <dbReference type="Proteomes" id="UP000289857"/>
    </source>
</evidence>
<organism evidence="1 2">
    <name type="scientific">Flavobacterium stagni</name>
    <dbReference type="NCBI Taxonomy" id="2506421"/>
    <lineage>
        <taxon>Bacteria</taxon>
        <taxon>Pseudomonadati</taxon>
        <taxon>Bacteroidota</taxon>
        <taxon>Flavobacteriia</taxon>
        <taxon>Flavobacteriales</taxon>
        <taxon>Flavobacteriaceae</taxon>
        <taxon>Flavobacterium</taxon>
    </lineage>
</organism>
<reference evidence="2" key="1">
    <citation type="submission" date="2019-01" db="EMBL/GenBank/DDBJ databases">
        <title>Cytophagaceae bacterium strain CAR-16.</title>
        <authorList>
            <person name="Chen W.-M."/>
        </authorList>
    </citation>
    <scope>NUCLEOTIDE SEQUENCE [LARGE SCALE GENOMIC DNA]</scope>
    <source>
        <strain evidence="2">WWJ-16</strain>
    </source>
</reference>
<proteinExistence type="predicted"/>
<dbReference type="OrthoDB" id="1340039at2"/>
<keyword evidence="2" id="KW-1185">Reference proteome</keyword>
<sequence>MMALSRYDYYKIQGNQKNKQKVELYRFKNDFKQIYIVEIFHYQYNVYAVKFYLKNHSDSKRRYNICYKNDFIQSHGYCTGNSNFIKVLNTILSIVIEIIKKDKLASFGFMGAPKEIELDEELNGENINDDCTVANTKRYKVYHLYVRKYFNPQDFEYIDSKTSSILLLRNNRNKEVLTEKVAEDYIVNTIIPNL</sequence>
<protein>
    <submittedName>
        <fullName evidence="1">Uncharacterized protein</fullName>
    </submittedName>
</protein>
<dbReference type="RefSeq" id="WP_129462219.1">
    <property type="nucleotide sequence ID" value="NZ_SBKN01000008.1"/>
</dbReference>
<dbReference type="Proteomes" id="UP000289857">
    <property type="component" value="Unassembled WGS sequence"/>
</dbReference>
<name>A0A4Q1K707_9FLAO</name>
<dbReference type="AlphaFoldDB" id="A0A4Q1K707"/>
<dbReference type="EMBL" id="SBKN01000008">
    <property type="protein sequence ID" value="RXR21469.1"/>
    <property type="molecule type" value="Genomic_DNA"/>
</dbReference>